<keyword evidence="5" id="KW-1133">Transmembrane helix</keyword>
<dbReference type="GO" id="GO:0034220">
    <property type="term" value="P:monoatomic ion transmembrane transport"/>
    <property type="evidence" value="ECO:0007669"/>
    <property type="project" value="UniProtKB-KW"/>
</dbReference>
<dbReference type="PANTHER" id="PTHR11893">
    <property type="entry name" value="INNEXIN"/>
    <property type="match status" value="1"/>
</dbReference>
<keyword evidence="3" id="KW-1003">Cell membrane</keyword>
<comment type="subcellular location">
    <subcellularLocation>
        <location evidence="1">Cell membrane</location>
        <topology evidence="1">Multi-pass membrane protein</topology>
    </subcellularLocation>
</comment>
<evidence type="ECO:0000256" key="3">
    <source>
        <dbReference type="ARBA" id="ARBA00022475"/>
    </source>
</evidence>
<keyword evidence="10" id="KW-1185">Reference proteome</keyword>
<proteinExistence type="predicted"/>
<keyword evidence="8" id="KW-0407">Ion channel</keyword>
<organism evidence="9 10">
    <name type="scientific">Fasciola hepatica</name>
    <name type="common">Liver fluke</name>
    <dbReference type="NCBI Taxonomy" id="6192"/>
    <lineage>
        <taxon>Eukaryota</taxon>
        <taxon>Metazoa</taxon>
        <taxon>Spiralia</taxon>
        <taxon>Lophotrochozoa</taxon>
        <taxon>Platyhelminthes</taxon>
        <taxon>Trematoda</taxon>
        <taxon>Digenea</taxon>
        <taxon>Plagiorchiida</taxon>
        <taxon>Echinostomata</taxon>
        <taxon>Echinostomatoidea</taxon>
        <taxon>Fasciolidae</taxon>
        <taxon>Fasciola</taxon>
    </lineage>
</organism>
<evidence type="ECO:0000256" key="4">
    <source>
        <dbReference type="ARBA" id="ARBA00022692"/>
    </source>
</evidence>
<dbReference type="AlphaFoldDB" id="A0A4E0RD99"/>
<evidence type="ECO:0000256" key="1">
    <source>
        <dbReference type="ARBA" id="ARBA00004651"/>
    </source>
</evidence>
<evidence type="ECO:0000256" key="2">
    <source>
        <dbReference type="ARBA" id="ARBA00022448"/>
    </source>
</evidence>
<keyword evidence="2" id="KW-0813">Transport</keyword>
<dbReference type="GO" id="GO:0005921">
    <property type="term" value="C:gap junction"/>
    <property type="evidence" value="ECO:0007669"/>
    <property type="project" value="TreeGrafter"/>
</dbReference>
<dbReference type="InterPro" id="IPR000990">
    <property type="entry name" value="Innexin"/>
</dbReference>
<name>A0A4E0RD99_FASHE</name>
<keyword evidence="7" id="KW-0472">Membrane</keyword>
<protein>
    <submittedName>
        <fullName evidence="9">Innexin</fullName>
    </submittedName>
</protein>
<accession>A0A4E0RD99</accession>
<dbReference type="PANTHER" id="PTHR11893:SF36">
    <property type="entry name" value="INNEXIN-5"/>
    <property type="match status" value="1"/>
</dbReference>
<dbReference type="GO" id="GO:0005886">
    <property type="term" value="C:plasma membrane"/>
    <property type="evidence" value="ECO:0007669"/>
    <property type="project" value="UniProtKB-SubCell"/>
</dbReference>
<evidence type="ECO:0000256" key="5">
    <source>
        <dbReference type="ARBA" id="ARBA00022989"/>
    </source>
</evidence>
<sequence>MVDVECLSILKKVGDEYNVAVEDFADRLQLYTSGFFLVSALVVSIKQYVFSSMSCYIPVHPKEGAFADYLSNYCWVHGTIPLRPGEQMPSSQEEWDLYDKYRRISKSGFFLLNMIGFSYGE</sequence>
<comment type="caution">
    <text evidence="9">The sequence shown here is derived from an EMBL/GenBank/DDBJ whole genome shotgun (WGS) entry which is preliminary data.</text>
</comment>
<evidence type="ECO:0000313" key="10">
    <source>
        <dbReference type="Proteomes" id="UP000230066"/>
    </source>
</evidence>
<keyword evidence="4" id="KW-0812">Transmembrane</keyword>
<dbReference type="GO" id="GO:0005243">
    <property type="term" value="F:gap junction channel activity"/>
    <property type="evidence" value="ECO:0007669"/>
    <property type="project" value="TreeGrafter"/>
</dbReference>
<dbReference type="Proteomes" id="UP000230066">
    <property type="component" value="Unassembled WGS sequence"/>
</dbReference>
<evidence type="ECO:0000313" key="9">
    <source>
        <dbReference type="EMBL" id="THD26769.1"/>
    </source>
</evidence>
<dbReference type="Pfam" id="PF00876">
    <property type="entry name" value="Innexin"/>
    <property type="match status" value="1"/>
</dbReference>
<dbReference type="EMBL" id="JXXN02000631">
    <property type="protein sequence ID" value="THD26769.1"/>
    <property type="molecule type" value="Genomic_DNA"/>
</dbReference>
<evidence type="ECO:0000256" key="7">
    <source>
        <dbReference type="ARBA" id="ARBA00023136"/>
    </source>
</evidence>
<gene>
    <name evidence="9" type="ORF">D915_002436</name>
</gene>
<keyword evidence="6" id="KW-0406">Ion transport</keyword>
<reference evidence="9" key="1">
    <citation type="submission" date="2019-03" db="EMBL/GenBank/DDBJ databases">
        <title>Improved annotation for the trematode Fasciola hepatica.</title>
        <authorList>
            <person name="Choi Y.-J."/>
            <person name="Martin J."/>
            <person name="Mitreva M."/>
        </authorList>
    </citation>
    <scope>NUCLEOTIDE SEQUENCE [LARGE SCALE GENOMIC DNA]</scope>
</reference>
<evidence type="ECO:0000256" key="6">
    <source>
        <dbReference type="ARBA" id="ARBA00023065"/>
    </source>
</evidence>
<evidence type="ECO:0000256" key="8">
    <source>
        <dbReference type="ARBA" id="ARBA00023303"/>
    </source>
</evidence>